<evidence type="ECO:0000313" key="1">
    <source>
        <dbReference type="EMBL" id="SVA52611.1"/>
    </source>
</evidence>
<proteinExistence type="predicted"/>
<dbReference type="EMBL" id="UINC01011993">
    <property type="protein sequence ID" value="SVA52611.1"/>
    <property type="molecule type" value="Genomic_DNA"/>
</dbReference>
<accession>A0A381WJY9</accession>
<sequence length="77" mass="9011">NGAISIDEHQNTLSQFRMVITVDSETKEYRKSLCKQCEHFKTTLQICSQCGCFMPVKWTLQSAWCPIKKWPRTDIEN</sequence>
<name>A0A381WJY9_9ZZZZ</name>
<reference evidence="1" key="1">
    <citation type="submission" date="2018-05" db="EMBL/GenBank/DDBJ databases">
        <authorList>
            <person name="Lanie J.A."/>
            <person name="Ng W.-L."/>
            <person name="Kazmierczak K.M."/>
            <person name="Andrzejewski T.M."/>
            <person name="Davidsen T.M."/>
            <person name="Wayne K.J."/>
            <person name="Tettelin H."/>
            <person name="Glass J.I."/>
            <person name="Rusch D."/>
            <person name="Podicherti R."/>
            <person name="Tsui H.-C.T."/>
            <person name="Winkler M.E."/>
        </authorList>
    </citation>
    <scope>NUCLEOTIDE SEQUENCE</scope>
</reference>
<feature type="non-terminal residue" evidence="1">
    <location>
        <position position="1"/>
    </location>
</feature>
<organism evidence="1">
    <name type="scientific">marine metagenome</name>
    <dbReference type="NCBI Taxonomy" id="408172"/>
    <lineage>
        <taxon>unclassified sequences</taxon>
        <taxon>metagenomes</taxon>
        <taxon>ecological metagenomes</taxon>
    </lineage>
</organism>
<gene>
    <name evidence="1" type="ORF">METZ01_LOCUS105465</name>
</gene>
<dbReference type="AlphaFoldDB" id="A0A381WJY9"/>
<protein>
    <submittedName>
        <fullName evidence="1">Uncharacterized protein</fullName>
    </submittedName>
</protein>